<dbReference type="Gene3D" id="1.10.260.40">
    <property type="entry name" value="lambda repressor-like DNA-binding domains"/>
    <property type="match status" value="1"/>
</dbReference>
<dbReference type="RefSeq" id="WP_278639759.1">
    <property type="nucleotide sequence ID" value="NZ_JAGZMZ010000004.1"/>
</dbReference>
<dbReference type="Proteomes" id="UP000753219">
    <property type="component" value="Unassembled WGS sequence"/>
</dbReference>
<keyword evidence="1" id="KW-0678">Repressor</keyword>
<evidence type="ECO:0000313" key="7">
    <source>
        <dbReference type="EMBL" id="MBS4883622.1"/>
    </source>
</evidence>
<evidence type="ECO:0000313" key="8">
    <source>
        <dbReference type="Proteomes" id="UP000753219"/>
    </source>
</evidence>
<dbReference type="PROSITE" id="PS50943">
    <property type="entry name" value="HTH_CROC1"/>
    <property type="match status" value="1"/>
</dbReference>
<evidence type="ECO:0000259" key="6">
    <source>
        <dbReference type="PROSITE" id="PS50943"/>
    </source>
</evidence>
<reference evidence="7" key="1">
    <citation type="submission" date="2021-02" db="EMBL/GenBank/DDBJ databases">
        <title>Infant gut strain persistence is associated with maternal origin, phylogeny, and functional potential including surface adhesion and iron acquisition.</title>
        <authorList>
            <person name="Lou Y.C."/>
        </authorList>
    </citation>
    <scope>NUCLEOTIDE SEQUENCE</scope>
    <source>
        <strain evidence="7">L3_108_103G1_dasL3_108_103G1_concoct_2</strain>
    </source>
</reference>
<accession>A0A942WDY5</accession>
<dbReference type="PANTHER" id="PTHR30146">
    <property type="entry name" value="LACI-RELATED TRANSCRIPTIONAL REPRESSOR"/>
    <property type="match status" value="1"/>
</dbReference>
<dbReference type="InterPro" id="IPR046335">
    <property type="entry name" value="LacI/GalR-like_sensor"/>
</dbReference>
<organism evidence="7 8">
    <name type="scientific">Amedibacillus dolichus</name>
    <dbReference type="NCBI Taxonomy" id="31971"/>
    <lineage>
        <taxon>Bacteria</taxon>
        <taxon>Bacillati</taxon>
        <taxon>Bacillota</taxon>
        <taxon>Erysipelotrichia</taxon>
        <taxon>Erysipelotrichales</taxon>
        <taxon>Erysipelotrichaceae</taxon>
        <taxon>Amedibacillus</taxon>
    </lineage>
</organism>
<evidence type="ECO:0000259" key="5">
    <source>
        <dbReference type="PROSITE" id="PS50932"/>
    </source>
</evidence>
<keyword evidence="4" id="KW-0804">Transcription</keyword>
<evidence type="ECO:0000256" key="3">
    <source>
        <dbReference type="ARBA" id="ARBA00023125"/>
    </source>
</evidence>
<dbReference type="AlphaFoldDB" id="A0A942WDY5"/>
<dbReference type="GO" id="GO:0000976">
    <property type="term" value="F:transcription cis-regulatory region binding"/>
    <property type="evidence" value="ECO:0007669"/>
    <property type="project" value="TreeGrafter"/>
</dbReference>
<dbReference type="InterPro" id="IPR028082">
    <property type="entry name" value="Peripla_BP_I"/>
</dbReference>
<gene>
    <name evidence="7" type="ORF">KHZ85_02530</name>
</gene>
<dbReference type="PROSITE" id="PS00356">
    <property type="entry name" value="HTH_LACI_1"/>
    <property type="match status" value="1"/>
</dbReference>
<protein>
    <submittedName>
        <fullName evidence="7">LacI family DNA-binding transcriptional regulator</fullName>
    </submittedName>
</protein>
<dbReference type="Gene3D" id="3.40.50.2300">
    <property type="match status" value="2"/>
</dbReference>
<dbReference type="SUPFAM" id="SSF53822">
    <property type="entry name" value="Periplasmic binding protein-like I"/>
    <property type="match status" value="1"/>
</dbReference>
<dbReference type="EMBL" id="JAGZMZ010000004">
    <property type="protein sequence ID" value="MBS4883622.1"/>
    <property type="molecule type" value="Genomic_DNA"/>
</dbReference>
<keyword evidence="3 7" id="KW-0238">DNA-binding</keyword>
<dbReference type="InterPro" id="IPR001387">
    <property type="entry name" value="Cro/C1-type_HTH"/>
</dbReference>
<dbReference type="PROSITE" id="PS50932">
    <property type="entry name" value="HTH_LACI_2"/>
    <property type="match status" value="1"/>
</dbReference>
<dbReference type="InterPro" id="IPR010982">
    <property type="entry name" value="Lambda_DNA-bd_dom_sf"/>
</dbReference>
<sequence length="327" mass="36991">MANKKLTDVAALAGVSPTTVSRVINNYGYLSQKTIDKVHKAMEELNYQPNSLARSLQGKKSQFIGIIFPSVKNPFFGELTEKIEKELFKKGYKTILCNCEKIPEKEIEYIKMLNANQVDGIITSSHNLDIEEYKKVIAPIVSFDRNYGANIPIISSDNFAGGEIATRTLVHLGSKRIGIITGSNDTDSPTNLRLKGYLSVIKEFDMEPYVYEFKDSSNQIMKEIEIERILKFEKIDAVFCTDDLTAISVIKIARKLNYNIPNDLKIIGYDGTELIQKLYPELSTIVQPLDDIATLLVEILLNEINDENTFEENQYILPVKLFQSETI</sequence>
<feature type="domain" description="HTH lacI-type" evidence="5">
    <location>
        <begin position="4"/>
        <end position="58"/>
    </location>
</feature>
<dbReference type="CDD" id="cd06291">
    <property type="entry name" value="PBP1_Qymf-like"/>
    <property type="match status" value="1"/>
</dbReference>
<dbReference type="SMART" id="SM00354">
    <property type="entry name" value="HTH_LACI"/>
    <property type="match status" value="1"/>
</dbReference>
<dbReference type="PANTHER" id="PTHR30146:SF95">
    <property type="entry name" value="RIBOSE OPERON REPRESSOR"/>
    <property type="match status" value="1"/>
</dbReference>
<name>A0A942WDY5_9FIRM</name>
<comment type="caution">
    <text evidence="7">The sequence shown here is derived from an EMBL/GenBank/DDBJ whole genome shotgun (WGS) entry which is preliminary data.</text>
</comment>
<dbReference type="SUPFAM" id="SSF47413">
    <property type="entry name" value="lambda repressor-like DNA-binding domains"/>
    <property type="match status" value="1"/>
</dbReference>
<dbReference type="GO" id="GO:0003700">
    <property type="term" value="F:DNA-binding transcription factor activity"/>
    <property type="evidence" value="ECO:0007669"/>
    <property type="project" value="TreeGrafter"/>
</dbReference>
<evidence type="ECO:0000256" key="2">
    <source>
        <dbReference type="ARBA" id="ARBA00023015"/>
    </source>
</evidence>
<feature type="domain" description="HTH cro/C1-type" evidence="6">
    <location>
        <begin position="2"/>
        <end position="48"/>
    </location>
</feature>
<dbReference type="CDD" id="cd01392">
    <property type="entry name" value="HTH_LacI"/>
    <property type="match status" value="1"/>
</dbReference>
<dbReference type="Pfam" id="PF00356">
    <property type="entry name" value="LacI"/>
    <property type="match status" value="1"/>
</dbReference>
<dbReference type="InterPro" id="IPR000843">
    <property type="entry name" value="HTH_LacI"/>
</dbReference>
<evidence type="ECO:0000256" key="1">
    <source>
        <dbReference type="ARBA" id="ARBA00022491"/>
    </source>
</evidence>
<proteinExistence type="predicted"/>
<keyword evidence="2" id="KW-0805">Transcription regulation</keyword>
<dbReference type="Pfam" id="PF13377">
    <property type="entry name" value="Peripla_BP_3"/>
    <property type="match status" value="1"/>
</dbReference>
<evidence type="ECO:0000256" key="4">
    <source>
        <dbReference type="ARBA" id="ARBA00023163"/>
    </source>
</evidence>